<feature type="compositionally biased region" description="Low complexity" evidence="1">
    <location>
        <begin position="55"/>
        <end position="65"/>
    </location>
</feature>
<dbReference type="Proteomes" id="UP000007306">
    <property type="component" value="Chromosome 6"/>
</dbReference>
<evidence type="ECO:0000256" key="1">
    <source>
        <dbReference type="SAM" id="MobiDB-lite"/>
    </source>
</evidence>
<accession>I1Q3I9</accession>
<reference evidence="2" key="1">
    <citation type="submission" date="2015-06" db="UniProtKB">
        <authorList>
            <consortium name="EnsemblPlants"/>
        </authorList>
    </citation>
    <scope>IDENTIFICATION</scope>
</reference>
<feature type="region of interest" description="Disordered" evidence="1">
    <location>
        <begin position="1"/>
        <end position="65"/>
    </location>
</feature>
<organism evidence="2 3">
    <name type="scientific">Oryza glaberrima</name>
    <name type="common">African rice</name>
    <dbReference type="NCBI Taxonomy" id="4538"/>
    <lineage>
        <taxon>Eukaryota</taxon>
        <taxon>Viridiplantae</taxon>
        <taxon>Streptophyta</taxon>
        <taxon>Embryophyta</taxon>
        <taxon>Tracheophyta</taxon>
        <taxon>Spermatophyta</taxon>
        <taxon>Magnoliopsida</taxon>
        <taxon>Liliopsida</taxon>
        <taxon>Poales</taxon>
        <taxon>Poaceae</taxon>
        <taxon>BOP clade</taxon>
        <taxon>Oryzoideae</taxon>
        <taxon>Oryzeae</taxon>
        <taxon>Oryzinae</taxon>
        <taxon>Oryza</taxon>
    </lineage>
</organism>
<sequence length="131" mass="14297">MPPPPPPRSRSSCWGAPGWPRRRASARRRRTPARSGAGSTAAAAAPPPPPPGSPDPSAAAAARWTRSPAYDKVPCRCNARQKLRHVCCSSSEMAGPFFSPSLAFVMQGREKRMMILEALHLHFSCKCYSYY</sequence>
<protein>
    <submittedName>
        <fullName evidence="2">Uncharacterized protein</fullName>
    </submittedName>
</protein>
<feature type="compositionally biased region" description="Basic residues" evidence="1">
    <location>
        <begin position="20"/>
        <end position="32"/>
    </location>
</feature>
<dbReference type="HOGENOM" id="CLU_1930826_0_0_1"/>
<evidence type="ECO:0000313" key="2">
    <source>
        <dbReference type="EnsemblPlants" id="ORGLA06G0170200.1"/>
    </source>
</evidence>
<name>I1Q3I9_ORYGL</name>
<reference evidence="2 3" key="2">
    <citation type="submission" date="2018-04" db="EMBL/GenBank/DDBJ databases">
        <title>OglaRS2 (Oryza glaberrima Reference Sequence Version 2).</title>
        <authorList>
            <person name="Zhang J."/>
            <person name="Kudrna D."/>
            <person name="Lee S."/>
            <person name="Talag J."/>
            <person name="Rajasekar S."/>
            <person name="Wing R.A."/>
        </authorList>
    </citation>
    <scope>NUCLEOTIDE SEQUENCE [LARGE SCALE GENOMIC DNA]</scope>
    <source>
        <strain evidence="2 3">cv. IRGC 96717</strain>
    </source>
</reference>
<dbReference type="EnsemblPlants" id="ORGLA06G0170200.1">
    <property type="protein sequence ID" value="ORGLA06G0170200.1"/>
    <property type="gene ID" value="ORGLA06G0170200"/>
</dbReference>
<dbReference type="Gramene" id="ORGLA06G0170200.1">
    <property type="protein sequence ID" value="ORGLA06G0170200.1"/>
    <property type="gene ID" value="ORGLA06G0170200"/>
</dbReference>
<dbReference type="AlphaFoldDB" id="I1Q3I9"/>
<evidence type="ECO:0000313" key="3">
    <source>
        <dbReference type="Proteomes" id="UP000007306"/>
    </source>
</evidence>
<keyword evidence="3" id="KW-1185">Reference proteome</keyword>
<feature type="compositionally biased region" description="Pro residues" evidence="1">
    <location>
        <begin position="45"/>
        <end position="54"/>
    </location>
</feature>
<feature type="compositionally biased region" description="Low complexity" evidence="1">
    <location>
        <begin position="9"/>
        <end position="19"/>
    </location>
</feature>
<feature type="compositionally biased region" description="Low complexity" evidence="1">
    <location>
        <begin position="33"/>
        <end position="44"/>
    </location>
</feature>
<proteinExistence type="predicted"/>